<feature type="domain" description="Carrier" evidence="5">
    <location>
        <begin position="1318"/>
        <end position="1394"/>
    </location>
</feature>
<dbReference type="PROSITE" id="PS50075">
    <property type="entry name" value="CARRIER"/>
    <property type="match status" value="2"/>
</dbReference>
<dbReference type="InterPro" id="IPR020806">
    <property type="entry name" value="PKS_PP-bd"/>
</dbReference>
<dbReference type="GeneID" id="54323704"/>
<keyword evidence="2" id="KW-0597">Phosphoprotein</keyword>
<dbReference type="Gene3D" id="3.40.50.12780">
    <property type="entry name" value="N-terminal domain of ligase-like"/>
    <property type="match status" value="1"/>
</dbReference>
<dbReference type="Pfam" id="PF00501">
    <property type="entry name" value="AMP-binding"/>
    <property type="match status" value="1"/>
</dbReference>
<organism evidence="6 7">
    <name type="scientific">Aspergillus tanneri</name>
    <dbReference type="NCBI Taxonomy" id="1220188"/>
    <lineage>
        <taxon>Eukaryota</taxon>
        <taxon>Fungi</taxon>
        <taxon>Dikarya</taxon>
        <taxon>Ascomycota</taxon>
        <taxon>Pezizomycotina</taxon>
        <taxon>Eurotiomycetes</taxon>
        <taxon>Eurotiomycetidae</taxon>
        <taxon>Eurotiales</taxon>
        <taxon>Aspergillaceae</taxon>
        <taxon>Aspergillus</taxon>
        <taxon>Aspergillus subgen. Circumdati</taxon>
    </lineage>
</organism>
<dbReference type="InterPro" id="IPR001242">
    <property type="entry name" value="Condensation_dom"/>
</dbReference>
<dbReference type="InterPro" id="IPR036736">
    <property type="entry name" value="ACP-like_sf"/>
</dbReference>
<dbReference type="RefSeq" id="XP_033431459.1">
    <property type="nucleotide sequence ID" value="XM_033565702.1"/>
</dbReference>
<evidence type="ECO:0000256" key="3">
    <source>
        <dbReference type="ARBA" id="ARBA00022598"/>
    </source>
</evidence>
<dbReference type="InterPro" id="IPR042099">
    <property type="entry name" value="ANL_N_sf"/>
</dbReference>
<dbReference type="Proteomes" id="UP000324241">
    <property type="component" value="Unassembled WGS sequence"/>
</dbReference>
<dbReference type="FunFam" id="3.40.50.12780:FF:000014">
    <property type="entry name" value="Nonribosomal peptide synthetase 1"/>
    <property type="match status" value="1"/>
</dbReference>
<dbReference type="InterPro" id="IPR009081">
    <property type="entry name" value="PP-bd_ACP"/>
</dbReference>
<dbReference type="Pfam" id="PF00550">
    <property type="entry name" value="PP-binding"/>
    <property type="match status" value="2"/>
</dbReference>
<evidence type="ECO:0000256" key="1">
    <source>
        <dbReference type="ARBA" id="ARBA00022450"/>
    </source>
</evidence>
<dbReference type="GO" id="GO:0016874">
    <property type="term" value="F:ligase activity"/>
    <property type="evidence" value="ECO:0007669"/>
    <property type="project" value="UniProtKB-KW"/>
</dbReference>
<dbReference type="FunFam" id="3.30.300.30:FF:000015">
    <property type="entry name" value="Nonribosomal peptide synthase SidD"/>
    <property type="match status" value="1"/>
</dbReference>
<dbReference type="InterPro" id="IPR020845">
    <property type="entry name" value="AMP-binding_CS"/>
</dbReference>
<evidence type="ECO:0000259" key="5">
    <source>
        <dbReference type="PROSITE" id="PS50075"/>
    </source>
</evidence>
<gene>
    <name evidence="6" type="ORF">ATNIH1004_001002</name>
</gene>
<comment type="caution">
    <text evidence="6">The sequence shown here is derived from an EMBL/GenBank/DDBJ whole genome shotgun (WGS) entry which is preliminary data.</text>
</comment>
<dbReference type="VEuPathDB" id="FungiDB:EYZ11_004129"/>
<accession>A0A5M9MZ17</accession>
<evidence type="ECO:0000256" key="4">
    <source>
        <dbReference type="ARBA" id="ARBA00029454"/>
    </source>
</evidence>
<name>A0A5M9MZ17_9EURO</name>
<evidence type="ECO:0000256" key="2">
    <source>
        <dbReference type="ARBA" id="ARBA00022553"/>
    </source>
</evidence>
<dbReference type="Gene3D" id="3.30.300.30">
    <property type="match status" value="2"/>
</dbReference>
<proteinExistence type="inferred from homology"/>
<dbReference type="SUPFAM" id="SSF47336">
    <property type="entry name" value="ACP-like"/>
    <property type="match status" value="2"/>
</dbReference>
<keyword evidence="3" id="KW-0436">Ligase</keyword>
<feature type="domain" description="Carrier" evidence="5">
    <location>
        <begin position="655"/>
        <end position="731"/>
    </location>
</feature>
<evidence type="ECO:0000313" key="7">
    <source>
        <dbReference type="Proteomes" id="UP000324241"/>
    </source>
</evidence>
<dbReference type="InterPro" id="IPR045851">
    <property type="entry name" value="AMP-bd_C_sf"/>
</dbReference>
<dbReference type="PANTHER" id="PTHR45527">
    <property type="entry name" value="NONRIBOSOMAL PEPTIDE SYNTHETASE"/>
    <property type="match status" value="1"/>
</dbReference>
<dbReference type="PROSITE" id="PS00455">
    <property type="entry name" value="AMP_BINDING"/>
    <property type="match status" value="1"/>
</dbReference>
<dbReference type="CDD" id="cd05918">
    <property type="entry name" value="A_NRPS_SidN3_like"/>
    <property type="match status" value="1"/>
</dbReference>
<dbReference type="EMBL" id="QUQM01000002">
    <property type="protein sequence ID" value="KAA8652098.1"/>
    <property type="molecule type" value="Genomic_DNA"/>
</dbReference>
<dbReference type="GO" id="GO:0031177">
    <property type="term" value="F:phosphopantetheine binding"/>
    <property type="evidence" value="ECO:0007669"/>
    <property type="project" value="InterPro"/>
</dbReference>
<dbReference type="Gene3D" id="1.10.1200.10">
    <property type="entry name" value="ACP-like"/>
    <property type="match status" value="2"/>
</dbReference>
<dbReference type="CDD" id="cd19545">
    <property type="entry name" value="FUM14_C_NRPS-like"/>
    <property type="match status" value="1"/>
</dbReference>
<dbReference type="NCBIfam" id="TIGR01733">
    <property type="entry name" value="AA-adenyl-dom"/>
    <property type="match status" value="1"/>
</dbReference>
<dbReference type="Pfam" id="PF00668">
    <property type="entry name" value="Condensation"/>
    <property type="match status" value="2"/>
</dbReference>
<keyword evidence="1" id="KW-0596">Phosphopantetheine</keyword>
<dbReference type="GO" id="GO:1904091">
    <property type="term" value="F:non-ribosomal peptide synthetase activity"/>
    <property type="evidence" value="ECO:0007669"/>
    <property type="project" value="UniProtKB-ARBA"/>
</dbReference>
<reference evidence="6 7" key="1">
    <citation type="submission" date="2019-08" db="EMBL/GenBank/DDBJ databases">
        <title>The genome sequence of a newly discovered highly antifungal drug resistant Aspergillus species, Aspergillus tanneri NIH 1004.</title>
        <authorList>
            <person name="Mounaud S."/>
            <person name="Singh I."/>
            <person name="Joardar V."/>
            <person name="Pakala S."/>
            <person name="Pakala S."/>
            <person name="Venepally P."/>
            <person name="Chung J.K."/>
            <person name="Losada L."/>
            <person name="Nierman W.C."/>
        </authorList>
    </citation>
    <scope>NUCLEOTIDE SEQUENCE [LARGE SCALE GENOMIC DNA]</scope>
    <source>
        <strain evidence="6 7">NIH1004</strain>
    </source>
</reference>
<dbReference type="PANTHER" id="PTHR45527:SF16">
    <property type="entry name" value="NONRIBOSOMAL PEPTIDE SYNTHASE ATNA-RELATED"/>
    <property type="match status" value="1"/>
</dbReference>
<sequence>MPVSRAVSLNKCHESPVTEIGSDGQFNTYLSQEGPPVSEKYDTRTDTHAPMIGDIMISVDNTTTPQVYFHYVVSILDRRHAQNVATVLGAVIDYLVFSPLQPLAGLNLLKDYHHNLISRWNSHAAERSADRCIHTLFQLKCLETPGSLAVRAWDGCFTYAEVDVLSTKVAARLMEYGIGQECIVPLLMEKSKWVVVAILGVLKAGAAFVLLDISYPVGRLRDICQDTESKVLVRSINAPTVNLSKNVIVTDDHIFDWFYQPRRVLVTPQNAAYVSYTSGSTGRPKGVIIEHDSFCTNVIATSRAQNLSSSSRVLQYASFAFDVSIQECLAPLILGGCVCIPSESQRINKLAEACNELDVNWAELTPSVARLLQPEDIPSVTTLVLGGEPISPIDITRWRHVQLKAAYGPAECTIVSTVQPLLKDPSNIGYAFVGTSWIVDKDNELLLLPIGAVGELIIGGPIVGRGYLNRPAQTKAAFIQNPDWASSFGLDRNYRFYKTGDLVRYNVDGSIVYVGRKDRQVKLHGQRIELGEIEYHAQSCLEDYHITVDLAASNNQRPFLVLFADTGKQTAADASAGTLFCEPSHRFWQRMQHVKARLLDTLPNYMVPALYIPVREIPLSRTGKVDRRMLQSAVGQLTETELRKYRPSDPHHATNSPTPAEESFRQIFATVLGLPTVDIGVDGSFFQFGGDSISAISVVAEARKKGLEITVASVFKYQCIRSLVANLENIQAYSNSVVQPFSLLDMDKKFLSKRAAEQCNIFPGQIEDIYLCTPLQEAMICQTVSDPGSFQARFRFRLPSTIDVARFKDAWRKVIAAHPILRTRIVQLDAPRALQVVVSGEERVHWHSLENVHGSMQPCMSLGTPLIQLGLTTKARREPLSFLLKMHHAIFDAYSHKIILDDVQAAYRGLSVTQQSFLPFIQYISTLDMDDVREFWKREFQGVHAPDFPALTPAPKFGHNTGSVTRIHHRIPMPNWPRGRYTPSTVLRLAYTLLIAWATRCNDIVFGVTINGRSAPIPGIHRFATPTIATVPLRTVLQPDDSAEETMIRMQEHATRLIPFEQTGLRWIKNCSAEAASACKFQSLLVIHSSLSSEGPPEIFGKALDSSAEQLNFNMHPLTLICELDENQWIKVTAVIDSAVISQEEAKAMLQRFEYLLHLVRENQGLPICRIIPNEPIAAFPKFELNRPHYLQEIERRAQLYLGNLSGVAAEMVLFKGLTSKTLTVFVCDSGTGLDGLEESELQKIPSESITQMVSRLGEYLRQFVPKFLLPFLCLPTKYMPKVSAGQPDREMLCLAASRLCRTSLQHFMYPVASESSLPAPFQVEKARNVVACALGLKKDSIGCDDDFFSLGGDSISAMQIVVWCKQDGFALTVPDIFRERKVGLIARKLTPHTTVVPPQKPATDPNTSGRFRLLRFSSYDEIARFESEIKAKLGISSMDTVEDAYPCTSIHEGLLETQSKGTIIYRSHTIWEVNTNGPDRYVCPFRLRNAWLALARRHPALRTVLINNPLPGRTWQMIHVVLDAPPAEVPVLTVASENLIHEPNLQAGGAGSPPHLFTVYQTQTDRVFCKLEGTQAFLDATSISILLQELAQAYKGTLASAPGPPYRSAVEYLYHVNDVGSQKRYWKKRLATAKPCIFPRLNSERSSRETLRVTSTRIQDAAAFRHYCAANLVAGCCTTLVYLSSSHYRA</sequence>
<dbReference type="GO" id="GO:0043041">
    <property type="term" value="P:amino acid activation for nonribosomal peptide biosynthetic process"/>
    <property type="evidence" value="ECO:0007669"/>
    <property type="project" value="TreeGrafter"/>
</dbReference>
<dbReference type="GO" id="GO:0044550">
    <property type="term" value="P:secondary metabolite biosynthetic process"/>
    <property type="evidence" value="ECO:0007669"/>
    <property type="project" value="TreeGrafter"/>
</dbReference>
<dbReference type="GO" id="GO:0005737">
    <property type="term" value="C:cytoplasm"/>
    <property type="evidence" value="ECO:0007669"/>
    <property type="project" value="TreeGrafter"/>
</dbReference>
<dbReference type="SUPFAM" id="SSF56801">
    <property type="entry name" value="Acetyl-CoA synthetase-like"/>
    <property type="match status" value="1"/>
</dbReference>
<evidence type="ECO:0000313" key="6">
    <source>
        <dbReference type="EMBL" id="KAA8652098.1"/>
    </source>
</evidence>
<dbReference type="InterPro" id="IPR010071">
    <property type="entry name" value="AA_adenyl_dom"/>
</dbReference>
<dbReference type="Gene3D" id="3.30.559.10">
    <property type="entry name" value="Chloramphenicol acetyltransferase-like domain"/>
    <property type="match status" value="2"/>
</dbReference>
<dbReference type="InterPro" id="IPR023213">
    <property type="entry name" value="CAT-like_dom_sf"/>
</dbReference>
<dbReference type="Gene3D" id="3.30.559.30">
    <property type="entry name" value="Nonribosomal peptide synthetase, condensation domain"/>
    <property type="match status" value="2"/>
</dbReference>
<protein>
    <submittedName>
        <fullName evidence="6">Nonribosomal peptide synthetases (NRPS)</fullName>
    </submittedName>
</protein>
<dbReference type="InterPro" id="IPR000873">
    <property type="entry name" value="AMP-dep_synth/lig_dom"/>
</dbReference>
<dbReference type="OrthoDB" id="416786at2759"/>
<dbReference type="SMART" id="SM00823">
    <property type="entry name" value="PKS_PP"/>
    <property type="match status" value="2"/>
</dbReference>
<comment type="similarity">
    <text evidence="4">Belongs to the NRP synthetase family.</text>
</comment>
<dbReference type="SUPFAM" id="SSF52777">
    <property type="entry name" value="CoA-dependent acyltransferases"/>
    <property type="match status" value="3"/>
</dbReference>